<keyword evidence="1" id="KW-0812">Transmembrane</keyword>
<dbReference type="OrthoDB" id="3671425at2"/>
<dbReference type="STRING" id="115433.SAMN05421835_118136"/>
<evidence type="ECO:0000313" key="2">
    <source>
        <dbReference type="EMBL" id="SFK34257.1"/>
    </source>
</evidence>
<keyword evidence="1" id="KW-0472">Membrane</keyword>
<evidence type="ECO:0000313" key="3">
    <source>
        <dbReference type="Proteomes" id="UP000199025"/>
    </source>
</evidence>
<sequence length="291" mass="31121">MTEPRLSGALRAREPLAPDPETVLAGARKRIRRRRTVSLTAAVLVTVGGLGAAGAVVLNQPSDETRLPVAAPAAGEEQVTVPELPFTFSAPGFKLANWQLSNAGGRMSAEYHGSATVLVGVDNSDPGKKFGDPKRVTVNGKPAIMSTDAPMGGQVSWQVAPDKWIYVWARNPLDYAKHVSETPTRLTALLRSLRVPSSLRVVTWGHAAGDDMLTLCPPKESWYPPAAECVSVWLPANETGYDPNTEIYTDQERATLDKVSRKLDNGRTVTVSSPHAEHGVLTAIASSVVPS</sequence>
<protein>
    <submittedName>
        <fullName evidence="2">Uncharacterized protein</fullName>
    </submittedName>
</protein>
<dbReference type="RefSeq" id="WP_091512671.1">
    <property type="nucleotide sequence ID" value="NZ_CBDQZW010000015.1"/>
</dbReference>
<reference evidence="2 3" key="1">
    <citation type="submission" date="2016-10" db="EMBL/GenBank/DDBJ databases">
        <authorList>
            <person name="de Groot N.N."/>
        </authorList>
    </citation>
    <scope>NUCLEOTIDE SEQUENCE [LARGE SCALE GENOMIC DNA]</scope>
    <source>
        <strain evidence="2 3">DSM 44468</strain>
    </source>
</reference>
<name>A0A1I3YQM8_9PSEU</name>
<dbReference type="AlphaFoldDB" id="A0A1I3YQM8"/>
<gene>
    <name evidence="2" type="ORF">SAMN05421835_118136</name>
</gene>
<feature type="transmembrane region" description="Helical" evidence="1">
    <location>
        <begin position="37"/>
        <end position="58"/>
    </location>
</feature>
<accession>A0A1I3YQM8</accession>
<evidence type="ECO:0000256" key="1">
    <source>
        <dbReference type="SAM" id="Phobius"/>
    </source>
</evidence>
<organism evidence="2 3">
    <name type="scientific">Amycolatopsis sacchari</name>
    <dbReference type="NCBI Taxonomy" id="115433"/>
    <lineage>
        <taxon>Bacteria</taxon>
        <taxon>Bacillati</taxon>
        <taxon>Actinomycetota</taxon>
        <taxon>Actinomycetes</taxon>
        <taxon>Pseudonocardiales</taxon>
        <taxon>Pseudonocardiaceae</taxon>
        <taxon>Amycolatopsis</taxon>
    </lineage>
</organism>
<dbReference type="Proteomes" id="UP000199025">
    <property type="component" value="Unassembled WGS sequence"/>
</dbReference>
<dbReference type="EMBL" id="FORP01000018">
    <property type="protein sequence ID" value="SFK34257.1"/>
    <property type="molecule type" value="Genomic_DNA"/>
</dbReference>
<keyword evidence="3" id="KW-1185">Reference proteome</keyword>
<keyword evidence="1" id="KW-1133">Transmembrane helix</keyword>
<proteinExistence type="predicted"/>